<keyword evidence="3" id="KW-1185">Reference proteome</keyword>
<gene>
    <name evidence="2" type="ORF">SEMRO_570_G168520.1</name>
</gene>
<dbReference type="Proteomes" id="UP001153069">
    <property type="component" value="Unassembled WGS sequence"/>
</dbReference>
<feature type="region of interest" description="Disordered" evidence="1">
    <location>
        <begin position="35"/>
        <end position="76"/>
    </location>
</feature>
<organism evidence="2 3">
    <name type="scientific">Seminavis robusta</name>
    <dbReference type="NCBI Taxonomy" id="568900"/>
    <lineage>
        <taxon>Eukaryota</taxon>
        <taxon>Sar</taxon>
        <taxon>Stramenopiles</taxon>
        <taxon>Ochrophyta</taxon>
        <taxon>Bacillariophyta</taxon>
        <taxon>Bacillariophyceae</taxon>
        <taxon>Bacillariophycidae</taxon>
        <taxon>Naviculales</taxon>
        <taxon>Naviculaceae</taxon>
        <taxon>Seminavis</taxon>
    </lineage>
</organism>
<accession>A0A9N8E1Y6</accession>
<name>A0A9N8E1Y6_9STRA</name>
<proteinExistence type="predicted"/>
<evidence type="ECO:0000256" key="1">
    <source>
        <dbReference type="SAM" id="MobiDB-lite"/>
    </source>
</evidence>
<sequence>MRKTVSFGTESEVPLPRVSVDNETLWYSKTELIQQKQEGKRLAKEHKGEEESDDGMDDSFRGLEQFQDDDSEQGRRHRHHFVQSLLALQSEMKEMNVNDPQGIQAFARAHSSQDCKEARRRGKSDAAIVGNKGSSSKKLGLRSISPQRVGATCA</sequence>
<evidence type="ECO:0000313" key="2">
    <source>
        <dbReference type="EMBL" id="CAB9513082.1"/>
    </source>
</evidence>
<feature type="compositionally biased region" description="Basic and acidic residues" evidence="1">
    <location>
        <begin position="37"/>
        <end position="49"/>
    </location>
</feature>
<feature type="region of interest" description="Disordered" evidence="1">
    <location>
        <begin position="108"/>
        <end position="154"/>
    </location>
</feature>
<reference evidence="2" key="1">
    <citation type="submission" date="2020-06" db="EMBL/GenBank/DDBJ databases">
        <authorList>
            <consortium name="Plant Systems Biology data submission"/>
        </authorList>
    </citation>
    <scope>NUCLEOTIDE SEQUENCE</scope>
    <source>
        <strain evidence="2">D6</strain>
    </source>
</reference>
<comment type="caution">
    <text evidence="2">The sequence shown here is derived from an EMBL/GenBank/DDBJ whole genome shotgun (WGS) entry which is preliminary data.</text>
</comment>
<dbReference type="AlphaFoldDB" id="A0A9N8E1Y6"/>
<protein>
    <submittedName>
        <fullName evidence="2">Uncharacterized protein</fullName>
    </submittedName>
</protein>
<dbReference type="EMBL" id="CAICTM010000569">
    <property type="protein sequence ID" value="CAB9513082.1"/>
    <property type="molecule type" value="Genomic_DNA"/>
</dbReference>
<evidence type="ECO:0000313" key="3">
    <source>
        <dbReference type="Proteomes" id="UP001153069"/>
    </source>
</evidence>